<dbReference type="EMBL" id="CM042024">
    <property type="protein sequence ID" value="KAI3810883.1"/>
    <property type="molecule type" value="Genomic_DNA"/>
</dbReference>
<keyword evidence="2" id="KW-1185">Reference proteome</keyword>
<dbReference type="Proteomes" id="UP001056120">
    <property type="component" value="Linkage Group LG07"/>
</dbReference>
<reference evidence="2" key="1">
    <citation type="journal article" date="2022" name="Mol. Ecol. Resour.">
        <title>The genomes of chicory, endive, great burdock and yacon provide insights into Asteraceae palaeo-polyploidization history and plant inulin production.</title>
        <authorList>
            <person name="Fan W."/>
            <person name="Wang S."/>
            <person name="Wang H."/>
            <person name="Wang A."/>
            <person name="Jiang F."/>
            <person name="Liu H."/>
            <person name="Zhao H."/>
            <person name="Xu D."/>
            <person name="Zhang Y."/>
        </authorList>
    </citation>
    <scope>NUCLEOTIDE SEQUENCE [LARGE SCALE GENOMIC DNA]</scope>
    <source>
        <strain evidence="2">cv. Yunnan</strain>
    </source>
</reference>
<proteinExistence type="predicted"/>
<accession>A0ACB9IT85</accession>
<reference evidence="1 2" key="2">
    <citation type="journal article" date="2022" name="Mol. Ecol. Resour.">
        <title>The genomes of chicory, endive, great burdock and yacon provide insights into Asteraceae paleo-polyploidization history and plant inulin production.</title>
        <authorList>
            <person name="Fan W."/>
            <person name="Wang S."/>
            <person name="Wang H."/>
            <person name="Wang A."/>
            <person name="Jiang F."/>
            <person name="Liu H."/>
            <person name="Zhao H."/>
            <person name="Xu D."/>
            <person name="Zhang Y."/>
        </authorList>
    </citation>
    <scope>NUCLEOTIDE SEQUENCE [LARGE SCALE GENOMIC DNA]</scope>
    <source>
        <strain evidence="2">cv. Yunnan</strain>
        <tissue evidence="1">Leaves</tissue>
    </source>
</reference>
<protein>
    <submittedName>
        <fullName evidence="1">Uncharacterized protein</fullName>
    </submittedName>
</protein>
<name>A0ACB9IT85_9ASTR</name>
<evidence type="ECO:0000313" key="2">
    <source>
        <dbReference type="Proteomes" id="UP001056120"/>
    </source>
</evidence>
<evidence type="ECO:0000313" key="1">
    <source>
        <dbReference type="EMBL" id="KAI3810883.1"/>
    </source>
</evidence>
<gene>
    <name evidence="1" type="ORF">L1987_20506</name>
</gene>
<organism evidence="1 2">
    <name type="scientific">Smallanthus sonchifolius</name>
    <dbReference type="NCBI Taxonomy" id="185202"/>
    <lineage>
        <taxon>Eukaryota</taxon>
        <taxon>Viridiplantae</taxon>
        <taxon>Streptophyta</taxon>
        <taxon>Embryophyta</taxon>
        <taxon>Tracheophyta</taxon>
        <taxon>Spermatophyta</taxon>
        <taxon>Magnoliopsida</taxon>
        <taxon>eudicotyledons</taxon>
        <taxon>Gunneridae</taxon>
        <taxon>Pentapetalae</taxon>
        <taxon>asterids</taxon>
        <taxon>campanulids</taxon>
        <taxon>Asterales</taxon>
        <taxon>Asteraceae</taxon>
        <taxon>Asteroideae</taxon>
        <taxon>Heliantheae alliance</taxon>
        <taxon>Millerieae</taxon>
        <taxon>Smallanthus</taxon>
    </lineage>
</organism>
<sequence>MYKDIKEHYWWPNMKGDIASYVGKCLTCAKVKTEYQKPSGLLQQPEIPWWKWDCIAMYFITKLPQTSSGYDSIWEVVSRHGVPTSIISDRDSRFTSKFGRSLQKALGTRLDLSTAYQPQSDGQSERTIQILEDMLCSCVIDVGGSWDTHLLLAVFSYNNSYQTRLNAAPFEALYGRKCCSSLYWAEVGDKFGKHDKLSPGYIGPYKIIARVGPVAYPLQLSRELSGVHNAFHVSNLKKCLSDETLVIPPNEVCVDDKPHFREEPVEVSDGIQIVVPSSRGNVKMR</sequence>
<comment type="caution">
    <text evidence="1">The sequence shown here is derived from an EMBL/GenBank/DDBJ whole genome shotgun (WGS) entry which is preliminary data.</text>
</comment>